<evidence type="ECO:0000256" key="4">
    <source>
        <dbReference type="ARBA" id="ARBA00022827"/>
    </source>
</evidence>
<dbReference type="STRING" id="307121.GA0070620_3488"/>
<keyword evidence="7" id="KW-1185">Reference proteome</keyword>
<dbReference type="GO" id="GO:0032259">
    <property type="term" value="P:methylation"/>
    <property type="evidence" value="ECO:0007669"/>
    <property type="project" value="UniProtKB-KW"/>
</dbReference>
<keyword evidence="3" id="KW-0545">Nucleotide biosynthesis</keyword>
<organism evidence="6 7">
    <name type="scientific">Micromonospora krabiensis</name>
    <dbReference type="NCBI Taxonomy" id="307121"/>
    <lineage>
        <taxon>Bacteria</taxon>
        <taxon>Bacillati</taxon>
        <taxon>Actinomycetota</taxon>
        <taxon>Actinomycetes</taxon>
        <taxon>Micromonosporales</taxon>
        <taxon>Micromonosporaceae</taxon>
        <taxon>Micromonospora</taxon>
    </lineage>
</organism>
<accession>A0A1C3N5V2</accession>
<sequence>MRVLLIAHTHIERDIPGYVSHAVASTEPWVFETHADELVEQGGRLCYLSWNRPNPATATNKGYVANIIEKGHFSVLEHASATFYIDGVTRNFTHELIRHRHLSFSEVSQRYVDAGAFEFVEHPGLAPVSDPVRYWMQEAVENAFDAYGTLVDDLNEQGYLRKEARQAARHVLPGGTETKILVTGNLRAWRDVLRKRLELDANGEPLADLEFYQVAREILIELKRIAPNAFQDFEVPA</sequence>
<dbReference type="Proteomes" id="UP000199393">
    <property type="component" value="Chromosome I"/>
</dbReference>
<proteinExistence type="predicted"/>
<dbReference type="EMBL" id="LT598496">
    <property type="protein sequence ID" value="SBV27957.1"/>
    <property type="molecule type" value="Genomic_DNA"/>
</dbReference>
<gene>
    <name evidence="6" type="ORF">GA0070620_3488</name>
</gene>
<dbReference type="OrthoDB" id="9780625at2"/>
<dbReference type="PROSITE" id="PS51331">
    <property type="entry name" value="THYX"/>
    <property type="match status" value="1"/>
</dbReference>
<evidence type="ECO:0000256" key="2">
    <source>
        <dbReference type="ARBA" id="ARBA00022630"/>
    </source>
</evidence>
<dbReference type="EC" id="2.1.1.148" evidence="5"/>
<protein>
    <recommendedName>
        <fullName evidence="5">FAD-dependent thymidylate synthase</fullName>
        <ecNumber evidence="5">2.1.1.148</ecNumber>
    </recommendedName>
</protein>
<reference evidence="7" key="1">
    <citation type="submission" date="2016-06" db="EMBL/GenBank/DDBJ databases">
        <authorList>
            <person name="Varghese N."/>
        </authorList>
    </citation>
    <scope>NUCLEOTIDE SEQUENCE [LARGE SCALE GENOMIC DNA]</scope>
    <source>
        <strain evidence="7">DSM 45344</strain>
    </source>
</reference>
<keyword evidence="4" id="KW-0274">FAD</keyword>
<dbReference type="AlphaFoldDB" id="A0A1C3N5V2"/>
<dbReference type="Gene3D" id="6.10.140.450">
    <property type="match status" value="1"/>
</dbReference>
<dbReference type="GO" id="GO:0050797">
    <property type="term" value="F:thymidylate synthase (FAD) activity"/>
    <property type="evidence" value="ECO:0007669"/>
    <property type="project" value="UniProtKB-UniRule"/>
</dbReference>
<dbReference type="CDD" id="cd20175">
    <property type="entry name" value="ThyX"/>
    <property type="match status" value="1"/>
</dbReference>
<dbReference type="RefSeq" id="WP_091598890.1">
    <property type="nucleotide sequence ID" value="NZ_JBHRWG010000004.1"/>
</dbReference>
<dbReference type="NCBIfam" id="TIGR02170">
    <property type="entry name" value="thyX"/>
    <property type="match status" value="1"/>
</dbReference>
<dbReference type="Pfam" id="PF02511">
    <property type="entry name" value="Thy1"/>
    <property type="match status" value="1"/>
</dbReference>
<dbReference type="PANTHER" id="PTHR34934:SF1">
    <property type="entry name" value="FLAVIN-DEPENDENT THYMIDYLATE SYNTHASE"/>
    <property type="match status" value="1"/>
</dbReference>
<dbReference type="InterPro" id="IPR036098">
    <property type="entry name" value="Thymidylate_synthase_ThyX_sf"/>
</dbReference>
<dbReference type="GO" id="GO:0004799">
    <property type="term" value="F:thymidylate synthase activity"/>
    <property type="evidence" value="ECO:0007669"/>
    <property type="project" value="TreeGrafter"/>
</dbReference>
<evidence type="ECO:0000313" key="6">
    <source>
        <dbReference type="EMBL" id="SBV27957.1"/>
    </source>
</evidence>
<keyword evidence="1" id="KW-0489">Methyltransferase</keyword>
<dbReference type="GO" id="GO:0006231">
    <property type="term" value="P:dTMP biosynthetic process"/>
    <property type="evidence" value="ECO:0007669"/>
    <property type="project" value="UniProtKB-UniRule"/>
</dbReference>
<dbReference type="Gene3D" id="3.30.70.3180">
    <property type="match status" value="2"/>
</dbReference>
<keyword evidence="1" id="KW-0808">Transferase</keyword>
<evidence type="ECO:0000256" key="5">
    <source>
        <dbReference type="NCBIfam" id="TIGR02170"/>
    </source>
</evidence>
<evidence type="ECO:0000256" key="3">
    <source>
        <dbReference type="ARBA" id="ARBA00022727"/>
    </source>
</evidence>
<name>A0A1C3N5V2_9ACTN</name>
<dbReference type="GO" id="GO:0050660">
    <property type="term" value="F:flavin adenine dinucleotide binding"/>
    <property type="evidence" value="ECO:0007669"/>
    <property type="project" value="UniProtKB-UniRule"/>
</dbReference>
<dbReference type="InterPro" id="IPR003669">
    <property type="entry name" value="Thymidylate_synthase_ThyX"/>
</dbReference>
<dbReference type="GO" id="GO:0070402">
    <property type="term" value="F:NADPH binding"/>
    <property type="evidence" value="ECO:0007669"/>
    <property type="project" value="TreeGrafter"/>
</dbReference>
<dbReference type="PATRIC" id="fig|307121.4.peg.3559"/>
<keyword evidence="2" id="KW-0285">Flavoprotein</keyword>
<evidence type="ECO:0000313" key="7">
    <source>
        <dbReference type="Proteomes" id="UP000199393"/>
    </source>
</evidence>
<dbReference type="SUPFAM" id="SSF69796">
    <property type="entry name" value="Thymidylate synthase-complementing protein Thy1"/>
    <property type="match status" value="1"/>
</dbReference>
<evidence type="ECO:0000256" key="1">
    <source>
        <dbReference type="ARBA" id="ARBA00022603"/>
    </source>
</evidence>
<dbReference type="PANTHER" id="PTHR34934">
    <property type="entry name" value="FLAVIN-DEPENDENT THYMIDYLATE SYNTHASE"/>
    <property type="match status" value="1"/>
</dbReference>